<accession>A0A3B1BKY6</accession>
<organism evidence="8">
    <name type="scientific">hydrothermal vent metagenome</name>
    <dbReference type="NCBI Taxonomy" id="652676"/>
    <lineage>
        <taxon>unclassified sequences</taxon>
        <taxon>metagenomes</taxon>
        <taxon>ecological metagenomes</taxon>
    </lineage>
</organism>
<dbReference type="Gene3D" id="2.60.40.4070">
    <property type="match status" value="1"/>
</dbReference>
<dbReference type="InterPro" id="IPR051417">
    <property type="entry name" value="SDr/BOS_complex"/>
</dbReference>
<dbReference type="Pfam" id="PF24346">
    <property type="entry name" value="DUF7507"/>
    <property type="match status" value="1"/>
</dbReference>
<dbReference type="InterPro" id="IPR055354">
    <property type="entry name" value="DUF7507"/>
</dbReference>
<comment type="subcellular location">
    <subcellularLocation>
        <location evidence="1">Secreted</location>
    </subcellularLocation>
</comment>
<dbReference type="CDD" id="cd15482">
    <property type="entry name" value="Sialidase_non-viral"/>
    <property type="match status" value="1"/>
</dbReference>
<dbReference type="InterPro" id="IPR036278">
    <property type="entry name" value="Sialidase_sf"/>
</dbReference>
<dbReference type="EMBL" id="UOGD01000008">
    <property type="protein sequence ID" value="VAX15211.1"/>
    <property type="molecule type" value="Genomic_DNA"/>
</dbReference>
<evidence type="ECO:0000256" key="2">
    <source>
        <dbReference type="ARBA" id="ARBA00022525"/>
    </source>
</evidence>
<feature type="domain" description="DUF11" evidence="4">
    <location>
        <begin position="389"/>
        <end position="472"/>
    </location>
</feature>
<dbReference type="Gene3D" id="2.60.40.10">
    <property type="entry name" value="Immunoglobulins"/>
    <property type="match status" value="2"/>
</dbReference>
<dbReference type="InterPro" id="IPR001434">
    <property type="entry name" value="OmcB-like_DUF11"/>
</dbReference>
<dbReference type="InterPro" id="IPR026444">
    <property type="entry name" value="Secre_tail"/>
</dbReference>
<dbReference type="AlphaFoldDB" id="A0A3B1BKY6"/>
<feature type="domain" description="SD-repeat containing protein B" evidence="5">
    <location>
        <begin position="270"/>
        <end position="380"/>
    </location>
</feature>
<proteinExistence type="predicted"/>
<dbReference type="GO" id="GO:0005576">
    <property type="term" value="C:extracellular region"/>
    <property type="evidence" value="ECO:0007669"/>
    <property type="project" value="UniProtKB-SubCell"/>
</dbReference>
<dbReference type="PANTHER" id="PTHR23303">
    <property type="entry name" value="CARBOXYPEPTIDASE REGULATORY REGION-CONTAINING"/>
    <property type="match status" value="1"/>
</dbReference>
<dbReference type="Gene3D" id="2.130.10.10">
    <property type="entry name" value="YVTN repeat-like/Quinoprotein amine dehydrogenase"/>
    <property type="match status" value="2"/>
</dbReference>
<dbReference type="InterPro" id="IPR026588">
    <property type="entry name" value="Choice_anch_A"/>
</dbReference>
<dbReference type="Pfam" id="PF20597">
    <property type="entry name" value="pAdhesive_15"/>
    <property type="match status" value="1"/>
</dbReference>
<reference evidence="8" key="1">
    <citation type="submission" date="2018-06" db="EMBL/GenBank/DDBJ databases">
        <authorList>
            <person name="Zhirakovskaya E."/>
        </authorList>
    </citation>
    <scope>NUCLEOTIDE SEQUENCE</scope>
</reference>
<dbReference type="InterPro" id="IPR015943">
    <property type="entry name" value="WD40/YVTN_repeat-like_dom_sf"/>
</dbReference>
<evidence type="ECO:0000259" key="5">
    <source>
        <dbReference type="Pfam" id="PF17210"/>
    </source>
</evidence>
<dbReference type="Pfam" id="PF17210">
    <property type="entry name" value="SdrD_B"/>
    <property type="match status" value="2"/>
</dbReference>
<feature type="domain" description="SD-repeat containing protein B" evidence="5">
    <location>
        <begin position="39"/>
        <end position="151"/>
    </location>
</feature>
<dbReference type="InterPro" id="IPR047589">
    <property type="entry name" value="DUF11_rpt"/>
</dbReference>
<evidence type="ECO:0000259" key="6">
    <source>
        <dbReference type="Pfam" id="PF20597"/>
    </source>
</evidence>
<gene>
    <name evidence="8" type="ORF">MNBD_IGNAVI01-2323</name>
</gene>
<dbReference type="PANTHER" id="PTHR23303:SF15">
    <property type="entry name" value="COLOSSIN-A"/>
    <property type="match status" value="1"/>
</dbReference>
<dbReference type="Gene3D" id="2.60.40.3080">
    <property type="match status" value="1"/>
</dbReference>
<dbReference type="InterPro" id="IPR013783">
    <property type="entry name" value="Ig-like_fold"/>
</dbReference>
<evidence type="ECO:0000259" key="4">
    <source>
        <dbReference type="Pfam" id="PF01345"/>
    </source>
</evidence>
<dbReference type="Pfam" id="PF01345">
    <property type="entry name" value="DUF11"/>
    <property type="match status" value="1"/>
</dbReference>
<dbReference type="SUPFAM" id="SSF117074">
    <property type="entry name" value="Hypothetical protein PA1324"/>
    <property type="match status" value="2"/>
</dbReference>
<dbReference type="NCBIfam" id="TIGR04183">
    <property type="entry name" value="Por_Secre_tail"/>
    <property type="match status" value="1"/>
</dbReference>
<name>A0A3B1BKY6_9ZZZZ</name>
<evidence type="ECO:0000259" key="7">
    <source>
        <dbReference type="Pfam" id="PF24346"/>
    </source>
</evidence>
<keyword evidence="2" id="KW-0964">Secreted</keyword>
<dbReference type="InterPro" id="IPR033764">
    <property type="entry name" value="Sdr_B"/>
</dbReference>
<evidence type="ECO:0000256" key="1">
    <source>
        <dbReference type="ARBA" id="ARBA00004613"/>
    </source>
</evidence>
<evidence type="ECO:0000256" key="3">
    <source>
        <dbReference type="ARBA" id="ARBA00022729"/>
    </source>
</evidence>
<protein>
    <submittedName>
        <fullName evidence="8">Uncharacterized protein</fullName>
    </submittedName>
</protein>
<evidence type="ECO:0000313" key="8">
    <source>
        <dbReference type="EMBL" id="VAX15211.1"/>
    </source>
</evidence>
<dbReference type="SUPFAM" id="SSF50939">
    <property type="entry name" value="Sialidases"/>
    <property type="match status" value="1"/>
</dbReference>
<keyword evidence="3" id="KW-0732">Signal</keyword>
<dbReference type="NCBIfam" id="TIGR01451">
    <property type="entry name" value="B_ant_repeat"/>
    <property type="match status" value="1"/>
</dbReference>
<feature type="domain" description="DUF7507" evidence="7">
    <location>
        <begin position="165"/>
        <end position="242"/>
    </location>
</feature>
<dbReference type="NCBIfam" id="TIGR04215">
    <property type="entry name" value="choice_anch_A"/>
    <property type="match status" value="1"/>
</dbReference>
<sequence>MLKNLDLYRLTKIIFTLLILISSSFYAQTNSSSALWFGNLGDYIWHDGNVDGIQDENELGIEGVIVELYDSEMNFLDSTVSDLNGIYLFSNLTFGTYTIKISDKNFASGGVFEDSVNKKWYLSPKENGDESSYSVTVTLDTSENLTIDFGFFYTCMNFYKSGPDTVSAGDVISYNFKVENCGDVVLHGGVSVYDSLINPEGDHLIRNGVVEPRTVWEFSASYISTKDDCGKLINNAWAIGHPVMPDSSKLPTIRDEDSWVVEIICNDKSTLGDRVWDDVNKNGIQDLGEPGIANVEVKLYSTDNILIDTTRTNSDGFYTFKELLPGDYYIHFIQPDGYLFTKKNQGDDREVDSDADELTGKTDVISLMPSVTDLSWDAGLYSSGQEEFDLMLEMTVSDSNPSDEENIFYTLTVTNISPVDAHNVEVTDLLPAGLDYLYTEPANYDTSNSIWSVGDIPSGESEDLNIHVKVNYKDLSLSPPIDLGIASDYNLFVLKDVVQPSSDTEGKVAVGRDASFSNYSIGDKLPPSGGAEDVLIVGRKLTFTSGIVFGGNVVYGEFIDIPQYAVSVVDGTIRRENPVPIDFDKAETELLSVSSQLASRDVNGTVETQWGGLILTGTDPMLNVFEVDGELLSNSNNMTITVPSGAVVIVNITGEIISWSGGLSVSGTDISNVLYNFNDATDLTISGIDIRGSVLAPKAHVTFIAGVINGQMLCQYFEGRGQMNNTKFRGFIPGNPEITNCAEITYSEPTDTNKSNNSACVTIYVNVNPDPNDGTGDEKWEEVSGFELNEMIWSMYQSSNGLLLGTVGGHIYQNTANGWELLNDGMNAGFIWSLFEDSGMIYAGTDQGLFKYDGSNWGMMELDGDVRSILMLDNTLYAAVWGKGVFYSDDNGETWTAMNDGLIYYSTQPLSVVDGALFVGTFGQGVLKYDFDNSTWTELPIDYKFIWTLTTDSDGNIYAGTSGSGVYISKNGGDSWIQINTGLPDQYIYLLSTYENEVYAATWFGGIYRLSNSDGTMSSWNSIGMSGIQISSMYVDKSSGILFAGTSSGTIYKLVDNTVSVKAVEEIPNEYSLSQNYPNPFNPSTIIKYSIPAVVSGHAPTVQLKVYDILGREVAALVNKQQKPGYYEVIWNASNMPSGIYFYQIRVYSANGSGFTKTNKMILMK</sequence>
<feature type="domain" description="Choice-of-anchor A" evidence="6">
    <location>
        <begin position="483"/>
        <end position="725"/>
    </location>
</feature>